<reference evidence="2 3" key="1">
    <citation type="journal article" date="2012" name="J. Bacteriol.">
        <title>Genome sequence of Thalassospira xiamenensis type strain M-5.</title>
        <authorList>
            <person name="Lai Q."/>
            <person name="Shao Z."/>
        </authorList>
    </citation>
    <scope>NUCLEOTIDE SEQUENCE [LARGE SCALE GENOMIC DNA]</scope>
    <source>
        <strain evidence="2 3">M-5</strain>
    </source>
</reference>
<dbReference type="RefSeq" id="WP_007091740.1">
    <property type="nucleotide sequence ID" value="NZ_CP004389.1"/>
</dbReference>
<dbReference type="Proteomes" id="UP000007127">
    <property type="component" value="Plasmid"/>
</dbReference>
<dbReference type="AlphaFoldDB" id="A0AB72UJ50"/>
<dbReference type="KEGG" id="txi:TH3_21223"/>
<keyword evidence="2" id="KW-0614">Plasmid</keyword>
<dbReference type="GeneID" id="31929885"/>
<gene>
    <name evidence="2" type="ORF">TH3_21223</name>
</gene>
<evidence type="ECO:0000313" key="3">
    <source>
        <dbReference type="Proteomes" id="UP000007127"/>
    </source>
</evidence>
<evidence type="ECO:0000256" key="1">
    <source>
        <dbReference type="SAM" id="MobiDB-lite"/>
    </source>
</evidence>
<organism evidence="2 3">
    <name type="scientific">Thalassospira xiamenensis M-5 = DSM 17429</name>
    <dbReference type="NCBI Taxonomy" id="1123366"/>
    <lineage>
        <taxon>Bacteria</taxon>
        <taxon>Pseudomonadati</taxon>
        <taxon>Pseudomonadota</taxon>
        <taxon>Alphaproteobacteria</taxon>
        <taxon>Rhodospirillales</taxon>
        <taxon>Thalassospiraceae</taxon>
        <taxon>Thalassospira</taxon>
    </lineage>
</organism>
<protein>
    <submittedName>
        <fullName evidence="2">Uncharacterized protein</fullName>
    </submittedName>
</protein>
<accession>A0AB72UJ50</accession>
<geneLocation type="plasmid" evidence="3"/>
<feature type="region of interest" description="Disordered" evidence="1">
    <location>
        <begin position="377"/>
        <end position="408"/>
    </location>
</feature>
<dbReference type="EMBL" id="CP004389">
    <property type="protein sequence ID" value="AJD54317.1"/>
    <property type="molecule type" value="Genomic_DNA"/>
</dbReference>
<sequence>MATKEEVFGNGLNIEIRELVPNIGGAPKFNLTGKVIFLEPNQNLPAIDGMEIRCRKVETVQQEYSRIDEDDEVLTYQTTRLCDVDALSIDTGRFVLLVDENGDMEEAVFAIPASDIASLQASIVENGQPVTSLQWNPANMLRNVSDLWATKLVANRAGTISSTDLEEIRDQYSRTADLLRSMVDHCGLSAREINWCKLTLNTFLDPNNTPEHQREYVSKVMELRSNRYISPDASDDLLAKLAANPISRSGAGAFGSDLLWNRIGPEAYNYGVRVVGQKVFGEDFDVGMTDVVMSIIPRHSVESFLTKINEHRHVGRASIRFDQIPGYAPDVNIYEMSLGEDGDNCALLHVVDHTGHYAYCWPATNVELRPELRAEDQMALSPPAAGALPAPSLRLPAPNESDEGSPSI</sequence>
<name>A0AB72UJ50_9PROT</name>
<proteinExistence type="predicted"/>
<evidence type="ECO:0000313" key="2">
    <source>
        <dbReference type="EMBL" id="AJD54317.1"/>
    </source>
</evidence>
<feature type="compositionally biased region" description="Low complexity" evidence="1">
    <location>
        <begin position="379"/>
        <end position="398"/>
    </location>
</feature>